<keyword evidence="2" id="KW-0472">Membrane</keyword>
<accession>A0A6F8YXH5</accession>
<feature type="compositionally biased region" description="Pro residues" evidence="1">
    <location>
        <begin position="35"/>
        <end position="57"/>
    </location>
</feature>
<dbReference type="KEGG" id="psuu:Psuf_081830"/>
<dbReference type="Proteomes" id="UP000503011">
    <property type="component" value="Chromosome"/>
</dbReference>
<reference evidence="3 4" key="2">
    <citation type="submission" date="2020-03" db="EMBL/GenBank/DDBJ databases">
        <authorList>
            <person name="Ichikawa N."/>
            <person name="Kimura A."/>
            <person name="Kitahashi Y."/>
            <person name="Uohara A."/>
        </authorList>
    </citation>
    <scope>NUCLEOTIDE SEQUENCE [LARGE SCALE GENOMIC DNA]</scope>
    <source>
        <strain evidence="3 4">NBRC 105367</strain>
    </source>
</reference>
<dbReference type="AlphaFoldDB" id="A0A6F8YXH5"/>
<name>A0A6F8YXH5_9ACTN</name>
<gene>
    <name evidence="3" type="ORF">Psuf_081830</name>
</gene>
<keyword evidence="2" id="KW-1133">Transmembrane helix</keyword>
<reference evidence="3 4" key="1">
    <citation type="submission" date="2020-03" db="EMBL/GenBank/DDBJ databases">
        <title>Whole genome shotgun sequence of Phytohabitans suffuscus NBRC 105367.</title>
        <authorList>
            <person name="Komaki H."/>
            <person name="Tamura T."/>
        </authorList>
    </citation>
    <scope>NUCLEOTIDE SEQUENCE [LARGE SCALE GENOMIC DNA]</scope>
    <source>
        <strain evidence="3 4">NBRC 105367</strain>
    </source>
</reference>
<proteinExistence type="predicted"/>
<evidence type="ECO:0000313" key="4">
    <source>
        <dbReference type="Proteomes" id="UP000503011"/>
    </source>
</evidence>
<feature type="transmembrane region" description="Helical" evidence="2">
    <location>
        <begin position="74"/>
        <end position="94"/>
    </location>
</feature>
<dbReference type="EMBL" id="AP022871">
    <property type="protein sequence ID" value="BCB90870.1"/>
    <property type="molecule type" value="Genomic_DNA"/>
</dbReference>
<sequence length="264" mass="27472">MATVVLPAAALPPPTVVVPPRGPGRLALTAELPALPAPPPRPGPRPPTIERPLPVSPAPQSVTVRRRGRPASRILLGLLVGLLVGFLVFGAAGYRAGTRSPTANAGQGPGQPSTVELLGGDAALATLATAWVPAATGCAAATAARGEQTHASCEVGGLSLHFVRFESVAERDGARQARRQGHDDAQRLAPGATQLLRRPSASHRTRGEYIEFAYVSGDGAGAPIVAGAWWDNGDEPVAAWVEAPWVKRLGSSWTPVRDAWNRYS</sequence>
<organism evidence="3 4">
    <name type="scientific">Phytohabitans suffuscus</name>
    <dbReference type="NCBI Taxonomy" id="624315"/>
    <lineage>
        <taxon>Bacteria</taxon>
        <taxon>Bacillati</taxon>
        <taxon>Actinomycetota</taxon>
        <taxon>Actinomycetes</taxon>
        <taxon>Micromonosporales</taxon>
        <taxon>Micromonosporaceae</taxon>
    </lineage>
</organism>
<dbReference type="RefSeq" id="WP_173163345.1">
    <property type="nucleotide sequence ID" value="NZ_AP022871.1"/>
</dbReference>
<feature type="region of interest" description="Disordered" evidence="1">
    <location>
        <begin position="32"/>
        <end position="61"/>
    </location>
</feature>
<evidence type="ECO:0000256" key="1">
    <source>
        <dbReference type="SAM" id="MobiDB-lite"/>
    </source>
</evidence>
<keyword evidence="4" id="KW-1185">Reference proteome</keyword>
<evidence type="ECO:0000256" key="2">
    <source>
        <dbReference type="SAM" id="Phobius"/>
    </source>
</evidence>
<protein>
    <submittedName>
        <fullName evidence="3">Uncharacterized protein</fullName>
    </submittedName>
</protein>
<keyword evidence="2" id="KW-0812">Transmembrane</keyword>
<evidence type="ECO:0000313" key="3">
    <source>
        <dbReference type="EMBL" id="BCB90870.1"/>
    </source>
</evidence>